<evidence type="ECO:0000313" key="1">
    <source>
        <dbReference type="EMBL" id="KAK9867767.1"/>
    </source>
</evidence>
<proteinExistence type="predicted"/>
<gene>
    <name evidence="1" type="ORF">WJX84_001618</name>
</gene>
<comment type="caution">
    <text evidence="1">The sequence shown here is derived from an EMBL/GenBank/DDBJ whole genome shotgun (WGS) entry which is preliminary data.</text>
</comment>
<accession>A0AAW1TGM3</accession>
<dbReference type="PANTHER" id="PTHR31152">
    <property type="entry name" value="PLAC8 FAMILY PROTEIN"/>
    <property type="match status" value="1"/>
</dbReference>
<organism evidence="1 2">
    <name type="scientific">Apatococcus fuscideae</name>
    <dbReference type="NCBI Taxonomy" id="2026836"/>
    <lineage>
        <taxon>Eukaryota</taxon>
        <taxon>Viridiplantae</taxon>
        <taxon>Chlorophyta</taxon>
        <taxon>core chlorophytes</taxon>
        <taxon>Trebouxiophyceae</taxon>
        <taxon>Chlorellales</taxon>
        <taxon>Chlorellaceae</taxon>
        <taxon>Apatococcus</taxon>
    </lineage>
</organism>
<dbReference type="AlphaFoldDB" id="A0AAW1TGM3"/>
<dbReference type="PANTHER" id="PTHR31152:SF1">
    <property type="entry name" value="PLAC8 FAMILY PROTEIN"/>
    <property type="match status" value="1"/>
</dbReference>
<sequence length="262" mass="28959">MYQTDFKAAKQSQADARKFTYQQTWMKDLMESCCTSPAFCCLAAVCPWCVSYHTRKRALYDDMSRYVCCNGDCPCSGRMAEQDCPELCLCLEVWFCFTQSVASTRWMIQDEQHIQNTQCDNCLIGTMLCCQYLACIFDLAACLTGEEIIADLANIIDLIAQLLWCSVCACIMTQHKLQLDARDHNPALVRPPYNPYLAPAPQAMPPPGVHGVYAPAGAPQPGSSGPYSGYAPPQPFMAPPPGMYPPPGTYLPFGEQSTNAAR</sequence>
<dbReference type="EMBL" id="JALJOV010000065">
    <property type="protein sequence ID" value="KAK9867767.1"/>
    <property type="molecule type" value="Genomic_DNA"/>
</dbReference>
<protein>
    <submittedName>
        <fullName evidence="1">Uncharacterized protein</fullName>
    </submittedName>
</protein>
<keyword evidence="2" id="KW-1185">Reference proteome</keyword>
<dbReference type="Proteomes" id="UP001485043">
    <property type="component" value="Unassembled WGS sequence"/>
</dbReference>
<evidence type="ECO:0000313" key="2">
    <source>
        <dbReference type="Proteomes" id="UP001485043"/>
    </source>
</evidence>
<reference evidence="1 2" key="1">
    <citation type="journal article" date="2024" name="Nat. Commun.">
        <title>Phylogenomics reveals the evolutionary origins of lichenization in chlorophyte algae.</title>
        <authorList>
            <person name="Puginier C."/>
            <person name="Libourel C."/>
            <person name="Otte J."/>
            <person name="Skaloud P."/>
            <person name="Haon M."/>
            <person name="Grisel S."/>
            <person name="Petersen M."/>
            <person name="Berrin J.G."/>
            <person name="Delaux P.M."/>
            <person name="Dal Grande F."/>
            <person name="Keller J."/>
        </authorList>
    </citation>
    <scope>NUCLEOTIDE SEQUENCE [LARGE SCALE GENOMIC DNA]</scope>
    <source>
        <strain evidence="1 2">SAG 2523</strain>
    </source>
</reference>
<name>A0AAW1TGM3_9CHLO</name>